<evidence type="ECO:0000256" key="4">
    <source>
        <dbReference type="ARBA" id="ARBA00023242"/>
    </source>
</evidence>
<dbReference type="OMA" id="NLIYCEL"/>
<evidence type="ECO:0000259" key="6">
    <source>
        <dbReference type="Pfam" id="PF12333"/>
    </source>
</evidence>
<organism evidence="7 8">
    <name type="scientific">Hypholoma sublateritium (strain FD-334 SS-4)</name>
    <dbReference type="NCBI Taxonomy" id="945553"/>
    <lineage>
        <taxon>Eukaryota</taxon>
        <taxon>Fungi</taxon>
        <taxon>Dikarya</taxon>
        <taxon>Basidiomycota</taxon>
        <taxon>Agaricomycotina</taxon>
        <taxon>Agaricomycetes</taxon>
        <taxon>Agaricomycetidae</taxon>
        <taxon>Agaricales</taxon>
        <taxon>Agaricineae</taxon>
        <taxon>Strophariaceae</taxon>
        <taxon>Hypholoma</taxon>
    </lineage>
</organism>
<comment type="function">
    <text evidence="1 5">Component of the RIX1 complex required for processing of ITS2 sequences from 35S pre-rRNA.</text>
</comment>
<dbReference type="Gene3D" id="1.25.10.10">
    <property type="entry name" value="Leucine-rich Repeat Variant"/>
    <property type="match status" value="1"/>
</dbReference>
<dbReference type="AlphaFoldDB" id="A0A0D2QC20"/>
<dbReference type="STRING" id="945553.A0A0D2QC20"/>
<dbReference type="GO" id="GO:0006364">
    <property type="term" value="P:rRNA processing"/>
    <property type="evidence" value="ECO:0007669"/>
    <property type="project" value="UniProtKB-UniRule"/>
</dbReference>
<evidence type="ECO:0000256" key="2">
    <source>
        <dbReference type="ARBA" id="ARBA00004123"/>
    </source>
</evidence>
<evidence type="ECO:0000256" key="1">
    <source>
        <dbReference type="ARBA" id="ARBA00002355"/>
    </source>
</evidence>
<evidence type="ECO:0000256" key="5">
    <source>
        <dbReference type="RuleBase" id="RU368021"/>
    </source>
</evidence>
<evidence type="ECO:0000256" key="3">
    <source>
        <dbReference type="ARBA" id="ARBA00006427"/>
    </source>
</evidence>
<gene>
    <name evidence="7" type="ORF">HYPSUDRAFT_211082</name>
</gene>
<dbReference type="GO" id="GO:0120330">
    <property type="term" value="C:rixosome complex"/>
    <property type="evidence" value="ECO:0007669"/>
    <property type="project" value="UniProtKB-UniRule"/>
</dbReference>
<sequence length="747" mass="81260">MPKSAKKKKDKVADFSKAKLKLGKGKAAANNAIDTSFKARSIVLPSQSIAVDKDTSEPITRRQLTFADLISHLKHYNAGQRKDAILGLRELFDANWELVDSCLTPLVNGIVRVIGDEDAGVRKQLLVFLNWLLPKIPSETLTPHSALLLLFTTSAQTHIFPEIRIDAIRFLDILLECIPESVVSGWCETNDGHGSRVLGGYLGILNAGTKYGELNGPLNATSTASVVLTPASKLVVLRSLSTFLRIALSAETTSTSRNASTSTGSSASLNAVFMRNVFPSLDAFYAFESLLQPILQPSKGTCVTRPWHPVATSDADLGDIFPQHYPLLRSMEDAWTLQELAYATDTSSGKDKIYDSNIADAEFVSHLANTLHSTIVETYLDSAPAVFAPGTTPSETQIQLIVVVARIAQSLYHAIMQTADNVDQAHIGRLESIIGYMAPYFPASTRDGKLEPFFEEFNLIFCELTSLAVNATTEVPSSRAAQKRKARGVPPAGAKAKASIHTARVTQYITRRLRGEPATPAQLGAPIPPAAYRALLPTVWALISGGGPSAGAHDAEGEGGVLHAVLDHAVRVTSKSACKRLAIEFVARLMLLSLERTHHGDFSWDRDPALQDKFGAWLLHLPQVLWELGSNSLPSTEVTLRVLLRVLQRRPKAAHAEIIASLQSRLVPFFFMDHQTRGPLAGPYKKLPVASSSRLRLLALDVASTLMGLRNQEKDFEGLAKAVGLAVAGEEEQDYWIHVSGSSFFKK</sequence>
<dbReference type="InterPro" id="IPR024679">
    <property type="entry name" value="Ipi1_N"/>
</dbReference>
<feature type="domain" description="Pre-rRNA-processing protein Ipi1 N-terminal" evidence="6">
    <location>
        <begin position="140"/>
        <end position="244"/>
    </location>
</feature>
<evidence type="ECO:0000313" key="8">
    <source>
        <dbReference type="Proteomes" id="UP000054270"/>
    </source>
</evidence>
<dbReference type="OrthoDB" id="361362at2759"/>
<comment type="subunit">
    <text evidence="5">Component of the RIX1 complex.</text>
</comment>
<keyword evidence="5" id="KW-0690">Ribosome biogenesis</keyword>
<dbReference type="Proteomes" id="UP000054270">
    <property type="component" value="Unassembled WGS sequence"/>
</dbReference>
<protein>
    <recommendedName>
        <fullName evidence="5">Pre-rRNA-processing protein</fullName>
    </recommendedName>
</protein>
<dbReference type="InterPro" id="IPR011989">
    <property type="entry name" value="ARM-like"/>
</dbReference>
<dbReference type="PANTHER" id="PTHR16056">
    <property type="entry name" value="REGULATOR OF MICROTUBULE DYNAMICS PROTEIN"/>
    <property type="match status" value="1"/>
</dbReference>
<dbReference type="PANTHER" id="PTHR16056:SF2">
    <property type="entry name" value="TESTIS-EXPRESSED PROTEIN 10"/>
    <property type="match status" value="1"/>
</dbReference>
<dbReference type="SUPFAM" id="SSF48371">
    <property type="entry name" value="ARM repeat"/>
    <property type="match status" value="1"/>
</dbReference>
<dbReference type="Pfam" id="PF12333">
    <property type="entry name" value="Ipi1_N"/>
    <property type="match status" value="1"/>
</dbReference>
<comment type="similarity">
    <text evidence="3 5">Belongs to the IPI1/TEX10 family.</text>
</comment>
<proteinExistence type="inferred from homology"/>
<dbReference type="InterPro" id="IPR016024">
    <property type="entry name" value="ARM-type_fold"/>
</dbReference>
<comment type="subcellular location">
    <subcellularLocation>
        <location evidence="2 5">Nucleus</location>
    </subcellularLocation>
</comment>
<name>A0A0D2QC20_HYPSF</name>
<evidence type="ECO:0000313" key="7">
    <source>
        <dbReference type="EMBL" id="KJA29160.1"/>
    </source>
</evidence>
<keyword evidence="4 5" id="KW-0539">Nucleus</keyword>
<dbReference type="GO" id="GO:0005634">
    <property type="term" value="C:nucleus"/>
    <property type="evidence" value="ECO:0007669"/>
    <property type="project" value="UniProtKB-SubCell"/>
</dbReference>
<keyword evidence="8" id="KW-1185">Reference proteome</keyword>
<dbReference type="EMBL" id="KN817519">
    <property type="protein sequence ID" value="KJA29160.1"/>
    <property type="molecule type" value="Genomic_DNA"/>
</dbReference>
<keyword evidence="5" id="KW-0698">rRNA processing</keyword>
<reference evidence="8" key="1">
    <citation type="submission" date="2014-04" db="EMBL/GenBank/DDBJ databases">
        <title>Evolutionary Origins and Diversification of the Mycorrhizal Mutualists.</title>
        <authorList>
            <consortium name="DOE Joint Genome Institute"/>
            <consortium name="Mycorrhizal Genomics Consortium"/>
            <person name="Kohler A."/>
            <person name="Kuo A."/>
            <person name="Nagy L.G."/>
            <person name="Floudas D."/>
            <person name="Copeland A."/>
            <person name="Barry K.W."/>
            <person name="Cichocki N."/>
            <person name="Veneault-Fourrey C."/>
            <person name="LaButti K."/>
            <person name="Lindquist E.A."/>
            <person name="Lipzen A."/>
            <person name="Lundell T."/>
            <person name="Morin E."/>
            <person name="Murat C."/>
            <person name="Riley R."/>
            <person name="Ohm R."/>
            <person name="Sun H."/>
            <person name="Tunlid A."/>
            <person name="Henrissat B."/>
            <person name="Grigoriev I.V."/>
            <person name="Hibbett D.S."/>
            <person name="Martin F."/>
        </authorList>
    </citation>
    <scope>NUCLEOTIDE SEQUENCE [LARGE SCALE GENOMIC DNA]</scope>
    <source>
        <strain evidence="8">FD-334 SS-4</strain>
    </source>
</reference>
<accession>A0A0D2QC20</accession>